<dbReference type="Proteomes" id="UP000094056">
    <property type="component" value="Unassembled WGS sequence"/>
</dbReference>
<accession>A0A1E3X4S6</accession>
<reference evidence="1 2" key="1">
    <citation type="submission" date="2016-07" db="EMBL/GenBank/DDBJ databases">
        <title>Draft genome of Scalindua rubra, obtained from a brine-seawater interface in the Red Sea, sheds light on salt adaptation in anammox bacteria.</title>
        <authorList>
            <person name="Speth D.R."/>
            <person name="Lagkouvardos I."/>
            <person name="Wang Y."/>
            <person name="Qian P.-Y."/>
            <person name="Dutilh B.E."/>
            <person name="Jetten M.S."/>
        </authorList>
    </citation>
    <scope>NUCLEOTIDE SEQUENCE [LARGE SCALE GENOMIC DNA]</scope>
    <source>
        <strain evidence="1">BSI-1</strain>
    </source>
</reference>
<name>A0A1E3X4S6_9BACT</name>
<proteinExistence type="predicted"/>
<comment type="caution">
    <text evidence="1">The sequence shown here is derived from an EMBL/GenBank/DDBJ whole genome shotgun (WGS) entry which is preliminary data.</text>
</comment>
<protein>
    <submittedName>
        <fullName evidence="1">Uncharacterized protein</fullName>
    </submittedName>
</protein>
<organism evidence="1 2">
    <name type="scientific">Candidatus Scalindua rubra</name>
    <dbReference type="NCBI Taxonomy" id="1872076"/>
    <lineage>
        <taxon>Bacteria</taxon>
        <taxon>Pseudomonadati</taxon>
        <taxon>Planctomycetota</taxon>
        <taxon>Candidatus Brocadiia</taxon>
        <taxon>Candidatus Brocadiales</taxon>
        <taxon>Candidatus Scalinduaceae</taxon>
        <taxon>Candidatus Scalindua</taxon>
    </lineage>
</organism>
<dbReference type="AlphaFoldDB" id="A0A1E3X4S6"/>
<evidence type="ECO:0000313" key="1">
    <source>
        <dbReference type="EMBL" id="ODS30650.1"/>
    </source>
</evidence>
<gene>
    <name evidence="1" type="ORF">SCARUB_04239</name>
</gene>
<evidence type="ECO:0000313" key="2">
    <source>
        <dbReference type="Proteomes" id="UP000094056"/>
    </source>
</evidence>
<dbReference type="EMBL" id="MAYW01000192">
    <property type="protein sequence ID" value="ODS30650.1"/>
    <property type="molecule type" value="Genomic_DNA"/>
</dbReference>
<sequence length="248" mass="29064">MKVPKKFQKDIEFWEKYYLDQMSFMLLQDKTKMINALNSKDEIKSDWIDVFIKKSCDIDRGAERIYFWLFNQLGIPNSTPIGSDLLYETSNAFLHIDVKTSSYYYGKDKKRNTSDFFGVVPIGHNQTSYEYVEQKGGKQIKHTSNLPPIYKTKNKLCLTYIIQLVYDRAEDGDLIIISIYLISVPNGLLKSVYGDNICGGSKNKNEAFRYYYKRDPKFSLCPNKPYRIAKLYLREGFTEKDILDFEIK</sequence>